<evidence type="ECO:0000256" key="5">
    <source>
        <dbReference type="ARBA" id="ARBA00022989"/>
    </source>
</evidence>
<feature type="transmembrane region" description="Helical" evidence="7">
    <location>
        <begin position="115"/>
        <end position="135"/>
    </location>
</feature>
<dbReference type="KEGG" id="upv:EJN92_09585"/>
<accession>A0A3Q9BQQ9</accession>
<comment type="similarity">
    <text evidence="2">Belongs to the polysaccharide synthase family.</text>
</comment>
<evidence type="ECO:0000256" key="4">
    <source>
        <dbReference type="ARBA" id="ARBA00022692"/>
    </source>
</evidence>
<feature type="transmembrane region" description="Helical" evidence="7">
    <location>
        <begin position="21"/>
        <end position="39"/>
    </location>
</feature>
<feature type="transmembrane region" description="Helical" evidence="7">
    <location>
        <begin position="412"/>
        <end position="434"/>
    </location>
</feature>
<feature type="transmembrane region" description="Helical" evidence="7">
    <location>
        <begin position="147"/>
        <end position="165"/>
    </location>
</feature>
<evidence type="ECO:0000313" key="8">
    <source>
        <dbReference type="EMBL" id="AZP12229.1"/>
    </source>
</evidence>
<dbReference type="AlphaFoldDB" id="A0A3Q9BQQ9"/>
<reference evidence="8 9" key="1">
    <citation type="journal article" date="2011" name="Int. J. Syst. Evol. Microbiol.">
        <title>Description of Undibacterium oligocarboniphilum sp. nov., isolated from purified water, and Undibacterium pigrum strain CCUG 49012 as the type strain of Undibacterium parvum sp. nov., and emended descriptions of the genus Undibacterium and the species Undibacterium pigrum.</title>
        <authorList>
            <person name="Eder W."/>
            <person name="Wanner G."/>
            <person name="Ludwig W."/>
            <person name="Busse H.J."/>
            <person name="Ziemke-Kageler F."/>
            <person name="Lang E."/>
        </authorList>
    </citation>
    <scope>NUCLEOTIDE SEQUENCE [LARGE SCALE GENOMIC DNA]</scope>
    <source>
        <strain evidence="8 9">DSM 23061</strain>
    </source>
</reference>
<evidence type="ECO:0000256" key="7">
    <source>
        <dbReference type="SAM" id="Phobius"/>
    </source>
</evidence>
<dbReference type="InterPro" id="IPR050833">
    <property type="entry name" value="Poly_Biosynth_Transport"/>
</dbReference>
<dbReference type="PANTHER" id="PTHR30250:SF10">
    <property type="entry name" value="LIPOPOLYSACCHARIDE BIOSYNTHESIS PROTEIN WZXC"/>
    <property type="match status" value="1"/>
</dbReference>
<dbReference type="Proteomes" id="UP000275663">
    <property type="component" value="Chromosome"/>
</dbReference>
<keyword evidence="3" id="KW-1003">Cell membrane</keyword>
<feature type="transmembrane region" description="Helical" evidence="7">
    <location>
        <begin position="292"/>
        <end position="315"/>
    </location>
</feature>
<evidence type="ECO:0000256" key="2">
    <source>
        <dbReference type="ARBA" id="ARBA00007430"/>
    </source>
</evidence>
<evidence type="ECO:0000256" key="1">
    <source>
        <dbReference type="ARBA" id="ARBA00004651"/>
    </source>
</evidence>
<comment type="subcellular location">
    <subcellularLocation>
        <location evidence="1">Cell membrane</location>
        <topology evidence="1">Multi-pass membrane protein</topology>
    </subcellularLocation>
</comment>
<dbReference type="GO" id="GO:0005886">
    <property type="term" value="C:plasma membrane"/>
    <property type="evidence" value="ECO:0007669"/>
    <property type="project" value="UniProtKB-SubCell"/>
</dbReference>
<feature type="transmembrane region" description="Helical" evidence="7">
    <location>
        <begin position="363"/>
        <end position="388"/>
    </location>
</feature>
<dbReference type="CDD" id="cd13127">
    <property type="entry name" value="MATE_tuaB_like"/>
    <property type="match status" value="1"/>
</dbReference>
<name>A0A3Q9BQQ9_9BURK</name>
<feature type="transmembrane region" description="Helical" evidence="7">
    <location>
        <begin position="446"/>
        <end position="465"/>
    </location>
</feature>
<dbReference type="OrthoDB" id="8538786at2"/>
<evidence type="ECO:0000313" key="9">
    <source>
        <dbReference type="Proteomes" id="UP000275663"/>
    </source>
</evidence>
<dbReference type="Pfam" id="PF13440">
    <property type="entry name" value="Polysacc_synt_3"/>
    <property type="match status" value="1"/>
</dbReference>
<feature type="transmembrane region" description="Helical" evidence="7">
    <location>
        <begin position="82"/>
        <end position="109"/>
    </location>
</feature>
<evidence type="ECO:0000256" key="3">
    <source>
        <dbReference type="ARBA" id="ARBA00022475"/>
    </source>
</evidence>
<dbReference type="RefSeq" id="WP_126127611.1">
    <property type="nucleotide sequence ID" value="NZ_CP034464.1"/>
</dbReference>
<dbReference type="PANTHER" id="PTHR30250">
    <property type="entry name" value="PST FAMILY PREDICTED COLANIC ACID TRANSPORTER"/>
    <property type="match status" value="1"/>
</dbReference>
<keyword evidence="6 7" id="KW-0472">Membrane</keyword>
<keyword evidence="4 7" id="KW-0812">Transmembrane</keyword>
<proteinExistence type="inferred from homology"/>
<feature type="transmembrane region" description="Helical" evidence="7">
    <location>
        <begin position="45"/>
        <end position="70"/>
    </location>
</feature>
<sequence>MSDKIKKEMLSGMKWVATGRLFTQLITWGMTFFVLRLLAPSDYGLVALSTAFTALFGLIAEFGFAAAIVQAKDVEKEQLASLFGYSLALNGLVTLLLVIGAPLIAMLYADSRLTIIIQVAACQFIISAFGTIPDARLRREMRFREMATIDFSTGAITGVLTLVFAYKGLGYWSLILSPLCGSVFRTLFLHFQLRDWVWPSLSLFPVRELVKFGGLTMAGRIAGHFLSQMDILIAGAFLGRDALGIYSVAMQLASMPLSKAMGVINQVAFPAMSRMNHNGSLTGERLLHGGKLISYLLFPVMWGLAAVAPFVVAILMGEKWKDAVLPLQVVCLVLPLRSICTLLTTAVSAFGRADIELKNTLTAFLIFPICLFVGVHYGVLGLSLSWFFGTPIYTYLTVRSSKDVLGFNYRDIFVALLGPFLTSSVMFLTVMMLTSFLNLSYLSIPSLLALVLIGVISNVCALFIFDRKTFSLCTRFISRKYSFKPE</sequence>
<dbReference type="EMBL" id="CP034464">
    <property type="protein sequence ID" value="AZP12229.1"/>
    <property type="molecule type" value="Genomic_DNA"/>
</dbReference>
<feature type="transmembrane region" description="Helical" evidence="7">
    <location>
        <begin position="327"/>
        <end position="351"/>
    </location>
</feature>
<organism evidence="8 9">
    <name type="scientific">Undibacterium parvum</name>
    <dbReference type="NCBI Taxonomy" id="401471"/>
    <lineage>
        <taxon>Bacteria</taxon>
        <taxon>Pseudomonadati</taxon>
        <taxon>Pseudomonadota</taxon>
        <taxon>Betaproteobacteria</taxon>
        <taxon>Burkholderiales</taxon>
        <taxon>Oxalobacteraceae</taxon>
        <taxon>Undibacterium</taxon>
    </lineage>
</organism>
<gene>
    <name evidence="8" type="ORF">EJN92_09585</name>
</gene>
<keyword evidence="9" id="KW-1185">Reference proteome</keyword>
<keyword evidence="5 7" id="KW-1133">Transmembrane helix</keyword>
<protein>
    <submittedName>
        <fullName evidence="8">Lipopolysaccharide biosynthesis protein</fullName>
    </submittedName>
</protein>
<evidence type="ECO:0000256" key="6">
    <source>
        <dbReference type="ARBA" id="ARBA00023136"/>
    </source>
</evidence>